<evidence type="ECO:0000256" key="12">
    <source>
        <dbReference type="SAM" id="Phobius"/>
    </source>
</evidence>
<keyword evidence="16" id="KW-1185">Reference proteome</keyword>
<gene>
    <name evidence="15" type="ORF">chiPu_0004528</name>
</gene>
<feature type="transmembrane region" description="Helical" evidence="12">
    <location>
        <begin position="34"/>
        <end position="54"/>
    </location>
</feature>
<comment type="function">
    <text evidence="10">Secreted protein that functions as cytokine and growth factor and mediates its signal through cell-surface proteoglycan and non-proteoglycan receptors. Regulates many processes like inflammatory response, cell proliferation, cell adhesion, cell growth, cell survival, tissue regeneration, cell differentiation and cell migration.</text>
</comment>
<evidence type="ECO:0000256" key="3">
    <source>
        <dbReference type="ARBA" id="ARBA00022473"/>
    </source>
</evidence>
<dbReference type="FunFam" id="2.30.90.10:FF:000001">
    <property type="entry name" value="Pleiotrophin"/>
    <property type="match status" value="1"/>
</dbReference>
<dbReference type="GO" id="GO:0008201">
    <property type="term" value="F:heparin binding"/>
    <property type="evidence" value="ECO:0007669"/>
    <property type="project" value="UniProtKB-UniRule"/>
</dbReference>
<dbReference type="Pfam" id="PF05196">
    <property type="entry name" value="PTN_MK_N"/>
    <property type="match status" value="1"/>
</dbReference>
<dbReference type="OrthoDB" id="8818336at2759"/>
<dbReference type="Gene3D" id="2.20.60.10">
    <property type="entry name" value="Pleiotrophin/Midkine, N-terminal domain"/>
    <property type="match status" value="1"/>
</dbReference>
<dbReference type="InterPro" id="IPR020090">
    <property type="entry name" value="PTN/MK_C_dom"/>
</dbReference>
<comment type="caution">
    <text evidence="15">The sequence shown here is derived from an EMBL/GenBank/DDBJ whole genome shotgun (WGS) entry which is preliminary data.</text>
</comment>
<dbReference type="AlphaFoldDB" id="A0A401S6U6"/>
<keyword evidence="8 10" id="KW-1015">Disulfide bond</keyword>
<dbReference type="EMBL" id="BEZZ01000111">
    <property type="protein sequence ID" value="GCC26114.1"/>
    <property type="molecule type" value="Genomic_DNA"/>
</dbReference>
<feature type="compositionally biased region" description="Basic and acidic residues" evidence="11">
    <location>
        <begin position="1"/>
        <end position="19"/>
    </location>
</feature>
<dbReference type="GO" id="GO:0008083">
    <property type="term" value="F:growth factor activity"/>
    <property type="evidence" value="ECO:0007669"/>
    <property type="project" value="UniProtKB-UniRule"/>
</dbReference>
<proteinExistence type="inferred from homology"/>
<dbReference type="Pfam" id="PF01091">
    <property type="entry name" value="PTN_MK_C"/>
    <property type="match status" value="1"/>
</dbReference>
<dbReference type="SUPFAM" id="SSF57288">
    <property type="entry name" value="Midkine"/>
    <property type="match status" value="2"/>
</dbReference>
<keyword evidence="5 10" id="KW-0358">Heparin-binding</keyword>
<dbReference type="PANTHER" id="PTHR13850">
    <property type="entry name" value="PLEIOTROPHIN FAMILY MEMBER"/>
    <property type="match status" value="1"/>
</dbReference>
<dbReference type="InterPro" id="IPR000762">
    <property type="entry name" value="Midkine_heparin-bd_GF"/>
</dbReference>
<keyword evidence="3" id="KW-0217">Developmental protein</keyword>
<feature type="compositionally biased region" description="Basic residues" evidence="11">
    <location>
        <begin position="164"/>
        <end position="175"/>
    </location>
</feature>
<organism evidence="15 16">
    <name type="scientific">Chiloscyllium punctatum</name>
    <name type="common">Brownbanded bambooshark</name>
    <name type="synonym">Hemiscyllium punctatum</name>
    <dbReference type="NCBI Taxonomy" id="137246"/>
    <lineage>
        <taxon>Eukaryota</taxon>
        <taxon>Metazoa</taxon>
        <taxon>Chordata</taxon>
        <taxon>Craniata</taxon>
        <taxon>Vertebrata</taxon>
        <taxon>Chondrichthyes</taxon>
        <taxon>Elasmobranchii</taxon>
        <taxon>Galeomorphii</taxon>
        <taxon>Galeoidea</taxon>
        <taxon>Orectolobiformes</taxon>
        <taxon>Hemiscylliidae</taxon>
        <taxon>Chiloscyllium</taxon>
    </lineage>
</organism>
<evidence type="ECO:0000256" key="9">
    <source>
        <dbReference type="ARBA" id="ARBA00023246"/>
    </source>
</evidence>
<evidence type="ECO:0000256" key="5">
    <source>
        <dbReference type="ARBA" id="ARBA00022674"/>
    </source>
</evidence>
<dbReference type="InterPro" id="IPR020089">
    <property type="entry name" value="PTN/MK_N_dom"/>
</dbReference>
<keyword evidence="4 10" id="KW-0964">Secreted</keyword>
<evidence type="ECO:0000256" key="4">
    <source>
        <dbReference type="ARBA" id="ARBA00022525"/>
    </source>
</evidence>
<dbReference type="GO" id="GO:0051781">
    <property type="term" value="P:positive regulation of cell division"/>
    <property type="evidence" value="ECO:0007669"/>
    <property type="project" value="UniProtKB-UniRule"/>
</dbReference>
<keyword evidence="6" id="KW-0732">Signal</keyword>
<keyword evidence="7 10" id="KW-0339">Growth factor</keyword>
<dbReference type="OMA" id="WSECAEW"/>
<dbReference type="Proteomes" id="UP000287033">
    <property type="component" value="Unassembled WGS sequence"/>
</dbReference>
<keyword evidence="12" id="KW-0472">Membrane</keyword>
<keyword evidence="12" id="KW-1133">Transmembrane helix</keyword>
<evidence type="ECO:0000313" key="16">
    <source>
        <dbReference type="Proteomes" id="UP000287033"/>
    </source>
</evidence>
<feature type="region of interest" description="Disordered" evidence="11">
    <location>
        <begin position="156"/>
        <end position="175"/>
    </location>
</feature>
<dbReference type="InterPro" id="IPR038130">
    <property type="entry name" value="PTN/MK_C_dom_sf"/>
</dbReference>
<evidence type="ECO:0000259" key="13">
    <source>
        <dbReference type="Pfam" id="PF01091"/>
    </source>
</evidence>
<feature type="domain" description="Pleiotrophin/Midkine C-terminal" evidence="13">
    <location>
        <begin position="114"/>
        <end position="174"/>
    </location>
</feature>
<accession>A0A401S6U6</accession>
<dbReference type="InterPro" id="IPR020091">
    <property type="entry name" value="PTN/MK_diS_sf"/>
</dbReference>
<evidence type="ECO:0000256" key="10">
    <source>
        <dbReference type="RuleBase" id="RU369117"/>
    </source>
</evidence>
<feature type="region of interest" description="Disordered" evidence="11">
    <location>
        <begin position="1"/>
        <end position="22"/>
    </location>
</feature>
<evidence type="ECO:0000256" key="7">
    <source>
        <dbReference type="ARBA" id="ARBA00023030"/>
    </source>
</evidence>
<name>A0A401S6U6_CHIPU</name>
<evidence type="ECO:0000256" key="1">
    <source>
        <dbReference type="ARBA" id="ARBA00004613"/>
    </source>
</evidence>
<feature type="domain" description="Pleiotrophin/Midkine N-terminal" evidence="14">
    <location>
        <begin position="57"/>
        <end position="113"/>
    </location>
</feature>
<dbReference type="PRINTS" id="PR00269">
    <property type="entry name" value="PTNMIDKINE"/>
</dbReference>
<dbReference type="SMART" id="SM00193">
    <property type="entry name" value="PTN"/>
    <property type="match status" value="1"/>
</dbReference>
<keyword evidence="9 10" id="KW-0497">Mitogen</keyword>
<evidence type="ECO:0000256" key="11">
    <source>
        <dbReference type="SAM" id="MobiDB-lite"/>
    </source>
</evidence>
<comment type="subcellular location">
    <subcellularLocation>
        <location evidence="1 10">Secreted</location>
    </subcellularLocation>
</comment>
<keyword evidence="12" id="KW-0812">Transmembrane</keyword>
<dbReference type="STRING" id="137246.A0A401S6U6"/>
<dbReference type="InterPro" id="IPR037122">
    <property type="entry name" value="PTN/MK_N_dom_sf"/>
</dbReference>
<dbReference type="PANTHER" id="PTHR13850:SF2">
    <property type="entry name" value="MIDKINE"/>
    <property type="match status" value="1"/>
</dbReference>
<evidence type="ECO:0000259" key="14">
    <source>
        <dbReference type="Pfam" id="PF05196"/>
    </source>
</evidence>
<dbReference type="GO" id="GO:0005576">
    <property type="term" value="C:extracellular region"/>
    <property type="evidence" value="ECO:0007669"/>
    <property type="project" value="UniProtKB-SubCell"/>
</dbReference>
<evidence type="ECO:0000256" key="8">
    <source>
        <dbReference type="ARBA" id="ARBA00023157"/>
    </source>
</evidence>
<evidence type="ECO:0000256" key="2">
    <source>
        <dbReference type="ARBA" id="ARBA00005403"/>
    </source>
</evidence>
<dbReference type="Gene3D" id="2.30.90.10">
    <property type="entry name" value="Heparin-binding Growth Factor, Midkine, Chain A- C-terminal Domain"/>
    <property type="match status" value="1"/>
</dbReference>
<reference evidence="15 16" key="1">
    <citation type="journal article" date="2018" name="Nat. Ecol. Evol.">
        <title>Shark genomes provide insights into elasmobranch evolution and the origin of vertebrates.</title>
        <authorList>
            <person name="Hara Y"/>
            <person name="Yamaguchi K"/>
            <person name="Onimaru K"/>
            <person name="Kadota M"/>
            <person name="Koyanagi M"/>
            <person name="Keeley SD"/>
            <person name="Tatsumi K"/>
            <person name="Tanaka K"/>
            <person name="Motone F"/>
            <person name="Kageyama Y"/>
            <person name="Nozu R"/>
            <person name="Adachi N"/>
            <person name="Nishimura O"/>
            <person name="Nakagawa R"/>
            <person name="Tanegashima C"/>
            <person name="Kiyatake I"/>
            <person name="Matsumoto R"/>
            <person name="Murakumo K"/>
            <person name="Nishida K"/>
            <person name="Terakita A"/>
            <person name="Kuratani S"/>
            <person name="Sato K"/>
            <person name="Hyodo S Kuraku.S."/>
        </authorList>
    </citation>
    <scope>NUCLEOTIDE SEQUENCE [LARGE SCALE GENOMIC DNA]</scope>
</reference>
<evidence type="ECO:0000256" key="6">
    <source>
        <dbReference type="ARBA" id="ARBA00022729"/>
    </source>
</evidence>
<comment type="similarity">
    <text evidence="2 10">Belongs to the pleiotrophin family.</text>
</comment>
<protein>
    <recommendedName>
        <fullName evidence="10">Midkine</fullName>
        <shortName evidence="10">MK</shortName>
    </recommendedName>
</protein>
<evidence type="ECO:0000313" key="15">
    <source>
        <dbReference type="EMBL" id="GCC26114.1"/>
    </source>
</evidence>
<sequence>METREAGSVKRHKETDPGLKHRTTSEAYKMQLRVLFSLVLVLFVVLMTGCSEAGRNKKEKGKKSGSACKEWQWGACEPASGDCGTGLREGTCKEKEETKTVKCKVPCNWKKQFGGDCKYKFGNWGECDTETGLKTRNGTLKKALFNAECEQSVKVTKSCDKSKSKSKGKKGKKGM</sequence>